<dbReference type="PROSITE" id="PS50878">
    <property type="entry name" value="RT_POL"/>
    <property type="match status" value="1"/>
</dbReference>
<dbReference type="PANTHER" id="PTHR33116">
    <property type="entry name" value="REVERSE TRANSCRIPTASE ZINC-BINDING DOMAIN-CONTAINING PROTEIN-RELATED-RELATED"/>
    <property type="match status" value="1"/>
</dbReference>
<name>A0A6I9TJT8_SESIN</name>
<proteinExistence type="predicted"/>
<dbReference type="PANTHER" id="PTHR33116:SF78">
    <property type="entry name" value="OS12G0587133 PROTEIN"/>
    <property type="match status" value="1"/>
</dbReference>
<accession>A0A6I9TJT8</accession>
<feature type="domain" description="Reverse transcriptase" evidence="1">
    <location>
        <begin position="342"/>
        <end position="625"/>
    </location>
</feature>
<dbReference type="InParanoid" id="A0A6I9TJT8"/>
<evidence type="ECO:0000313" key="3">
    <source>
        <dbReference type="RefSeq" id="XP_011083323.1"/>
    </source>
</evidence>
<reference evidence="3" key="1">
    <citation type="submission" date="2025-08" db="UniProtKB">
        <authorList>
            <consortium name="RefSeq"/>
        </authorList>
    </citation>
    <scope>IDENTIFICATION</scope>
</reference>
<dbReference type="AlphaFoldDB" id="A0A6I9TJT8"/>
<dbReference type="GeneID" id="105165859"/>
<dbReference type="Gene3D" id="3.60.10.10">
    <property type="entry name" value="Endonuclease/exonuclease/phosphatase"/>
    <property type="match status" value="1"/>
</dbReference>
<keyword evidence="2" id="KW-1185">Reference proteome</keyword>
<dbReference type="InterPro" id="IPR000477">
    <property type="entry name" value="RT_dom"/>
</dbReference>
<dbReference type="RefSeq" id="XP_011083323.1">
    <property type="nucleotide sequence ID" value="XM_011085021.1"/>
</dbReference>
<gene>
    <name evidence="3" type="primary">LOC105165859</name>
</gene>
<dbReference type="SUPFAM" id="SSF56672">
    <property type="entry name" value="DNA/RNA polymerases"/>
    <property type="match status" value="1"/>
</dbReference>
<dbReference type="Proteomes" id="UP000504604">
    <property type="component" value="Linkage group LG6"/>
</dbReference>
<dbReference type="CDD" id="cd01650">
    <property type="entry name" value="RT_nLTR_like"/>
    <property type="match status" value="1"/>
</dbReference>
<dbReference type="InterPro" id="IPR043502">
    <property type="entry name" value="DNA/RNA_pol_sf"/>
</dbReference>
<dbReference type="KEGG" id="sind:105165859"/>
<evidence type="ECO:0000313" key="2">
    <source>
        <dbReference type="Proteomes" id="UP000504604"/>
    </source>
</evidence>
<protein>
    <submittedName>
        <fullName evidence="3">Uncharacterized protein LOC105165859</fullName>
    </submittedName>
</protein>
<dbReference type="SUPFAM" id="SSF56219">
    <property type="entry name" value="DNase I-like"/>
    <property type="match status" value="1"/>
</dbReference>
<organism evidence="2 3">
    <name type="scientific">Sesamum indicum</name>
    <name type="common">Oriental sesame</name>
    <name type="synonym">Sesamum orientale</name>
    <dbReference type="NCBI Taxonomy" id="4182"/>
    <lineage>
        <taxon>Eukaryota</taxon>
        <taxon>Viridiplantae</taxon>
        <taxon>Streptophyta</taxon>
        <taxon>Embryophyta</taxon>
        <taxon>Tracheophyta</taxon>
        <taxon>Spermatophyta</taxon>
        <taxon>Magnoliopsida</taxon>
        <taxon>eudicotyledons</taxon>
        <taxon>Gunneridae</taxon>
        <taxon>Pentapetalae</taxon>
        <taxon>asterids</taxon>
        <taxon>lamiids</taxon>
        <taxon>Lamiales</taxon>
        <taxon>Pedaliaceae</taxon>
        <taxon>Sesamum</taxon>
    </lineage>
</organism>
<dbReference type="InterPro" id="IPR036691">
    <property type="entry name" value="Endo/exonu/phosph_ase_sf"/>
</dbReference>
<sequence length="736" mass="83855">MHIQSSLLPQWKWFVDYANVGNRIWLAWDDNAIDVHILDLGEQFIHCRVTNRADNEIAIITVVYGASEVSGRRALWNSLQTLATQCTDVPWLVGGDFNAVRKINEVCGNSGDIRIAMEDFNNSIQEAGLLPMPMQGEWYTWHNCSTSTRSLWKRLDRILINDRWLARFPTSSYHSLTPRTSDHSPLVLVGDSQHHNNRGMFRFDNYLTLSPDFIPSVQNIWQHEVIGVPMYAVTRKLKALKPVFRQQRRNKGDLSHNVQLAKGFLEELQINDENGSTHAEPEEVIHEFVSYYQNLLGGNRRQTLVDITYLRPWARHIITNEEARQLCLPFTSEDVKNAVFDISEDKAPGPDGYSSGFFKAAWPVVGTEVTRAVLNFFTTGKLLKQVNSTLLALIPKAAFIPGRSIGDNILLAQELFTGYNQTRLPPRCALKVDIRKAYDTVEWDFLVATLQLFGFPPTFTRWIEECISTTSFSVGLNGNPHGFFDGTRGLRQGDPLSPFLFVLVMEVLHIGYLPLIEQDMQFTYHWKCELARVFQLGFADDLLLFCRADLDSVRVLKVGLDRFAEWSGLRLNIQKSHIIISRSAHERKGQLLIALGISGGTSPDEAIIKEVEKRLRRFLWKGTSMTGYAKVAWEDVWKPIGQGGLGIKDIDAMNRALMTKKLCDVIRCDRTSILVEWLQLGRLHNNSIWTVDEKSGSWGWRKHFVYTALSNQWWSVILEMGGTSFCGRIHGITWAP</sequence>
<dbReference type="Pfam" id="PF00078">
    <property type="entry name" value="RVT_1"/>
    <property type="match status" value="1"/>
</dbReference>
<evidence type="ECO:0000259" key="1">
    <source>
        <dbReference type="PROSITE" id="PS50878"/>
    </source>
</evidence>
<dbReference type="OrthoDB" id="1934719at2759"/>